<dbReference type="InterPro" id="IPR002921">
    <property type="entry name" value="Fungal_lipase-type"/>
</dbReference>
<evidence type="ECO:0000259" key="6">
    <source>
        <dbReference type="Pfam" id="PF01764"/>
    </source>
</evidence>
<comment type="catalytic activity">
    <reaction evidence="3">
        <text>a diacylglycerol + H2O = a monoacylglycerol + a fatty acid + H(+)</text>
        <dbReference type="Rhea" id="RHEA:32731"/>
        <dbReference type="ChEBI" id="CHEBI:15377"/>
        <dbReference type="ChEBI" id="CHEBI:15378"/>
        <dbReference type="ChEBI" id="CHEBI:17408"/>
        <dbReference type="ChEBI" id="CHEBI:18035"/>
        <dbReference type="ChEBI" id="CHEBI:28868"/>
    </reaction>
</comment>
<accession>A0A165X9Z7</accession>
<evidence type="ECO:0000256" key="4">
    <source>
        <dbReference type="ARBA" id="ARBA00048461"/>
    </source>
</evidence>
<reference evidence="7 8" key="1">
    <citation type="journal article" date="2016" name="Mol. Biol. Evol.">
        <title>Comparative Genomics of Early-Diverging Mushroom-Forming Fungi Provides Insights into the Origins of Lignocellulose Decay Capabilities.</title>
        <authorList>
            <person name="Nagy L.G."/>
            <person name="Riley R."/>
            <person name="Tritt A."/>
            <person name="Adam C."/>
            <person name="Daum C."/>
            <person name="Floudas D."/>
            <person name="Sun H."/>
            <person name="Yadav J.S."/>
            <person name="Pangilinan J."/>
            <person name="Larsson K.H."/>
            <person name="Matsuura K."/>
            <person name="Barry K."/>
            <person name="Labutti K."/>
            <person name="Kuo R."/>
            <person name="Ohm R.A."/>
            <person name="Bhattacharya S.S."/>
            <person name="Shirouzu T."/>
            <person name="Yoshinaga Y."/>
            <person name="Martin F.M."/>
            <person name="Grigoriev I.V."/>
            <person name="Hibbett D.S."/>
        </authorList>
    </citation>
    <scope>NUCLEOTIDE SEQUENCE [LARGE SCALE GENOMIC DNA]</scope>
    <source>
        <strain evidence="7 8">CBS 109695</strain>
    </source>
</reference>
<dbReference type="Pfam" id="PF01764">
    <property type="entry name" value="Lipase_3"/>
    <property type="match status" value="1"/>
</dbReference>
<feature type="domain" description="Fungal lipase-type" evidence="6">
    <location>
        <begin position="103"/>
        <end position="242"/>
    </location>
</feature>
<keyword evidence="8" id="KW-1185">Reference proteome</keyword>
<protein>
    <submittedName>
        <fullName evidence="7">Lipase class 3 family protein</fullName>
    </submittedName>
</protein>
<evidence type="ECO:0000256" key="5">
    <source>
        <dbReference type="SAM" id="SignalP"/>
    </source>
</evidence>
<gene>
    <name evidence="7" type="ORF">FIBSPDRAFT_939036</name>
</gene>
<dbReference type="InterPro" id="IPR051218">
    <property type="entry name" value="Sec_MonoDiacylglyc_Lipase"/>
</dbReference>
<keyword evidence="5" id="KW-0732">Signal</keyword>
<evidence type="ECO:0000313" key="7">
    <source>
        <dbReference type="EMBL" id="KZP08345.1"/>
    </source>
</evidence>
<evidence type="ECO:0000256" key="2">
    <source>
        <dbReference type="ARBA" id="ARBA00043996"/>
    </source>
</evidence>
<dbReference type="CDD" id="cd00519">
    <property type="entry name" value="Lipase_3"/>
    <property type="match status" value="1"/>
</dbReference>
<feature type="chain" id="PRO_5007868916" evidence="5">
    <location>
        <begin position="20"/>
        <end position="305"/>
    </location>
</feature>
<sequence length="305" mass="32058">MAAACVLFAVLSCVFAVQAAPSPLSRDATTSITPLSASQISTYTTYAYFASIAYCQSAAVSSWTCGVNCAGNSDFITTAVGGDGDAVERYYVGYNPPSQEVIVAHQGTNFSLLIPTLTDLDFFLTPLVSNLYPNVPLDVLVHNGFLAAQEKAATTILAAVQSTMATYSTKKVTLIGHSLGAAISLLDSIYLPLHLPHSTIFKTVVFGLPRVGNGAFADYVDSVAHLSHVNNKEDPVPILPPRLLGFVHPDGEVHIQDSGVYDNCPGHDNTSPLCSTGDVLTILQGNTTNHAGPYAGVEMGCSLST</sequence>
<proteinExistence type="inferred from homology"/>
<dbReference type="InterPro" id="IPR029058">
    <property type="entry name" value="AB_hydrolase_fold"/>
</dbReference>
<name>A0A165X9Z7_9AGAM</name>
<evidence type="ECO:0000256" key="3">
    <source>
        <dbReference type="ARBA" id="ARBA00047591"/>
    </source>
</evidence>
<dbReference type="OrthoDB" id="426718at2759"/>
<dbReference type="AlphaFoldDB" id="A0A165X9Z7"/>
<dbReference type="Proteomes" id="UP000076532">
    <property type="component" value="Unassembled WGS sequence"/>
</dbReference>
<feature type="signal peptide" evidence="5">
    <location>
        <begin position="1"/>
        <end position="19"/>
    </location>
</feature>
<dbReference type="SUPFAM" id="SSF53474">
    <property type="entry name" value="alpha/beta-Hydrolases"/>
    <property type="match status" value="1"/>
</dbReference>
<dbReference type="STRING" id="436010.A0A165X9Z7"/>
<keyword evidence="1" id="KW-1015">Disulfide bond</keyword>
<dbReference type="GO" id="GO:0006629">
    <property type="term" value="P:lipid metabolic process"/>
    <property type="evidence" value="ECO:0007669"/>
    <property type="project" value="InterPro"/>
</dbReference>
<evidence type="ECO:0000313" key="8">
    <source>
        <dbReference type="Proteomes" id="UP000076532"/>
    </source>
</evidence>
<comment type="similarity">
    <text evidence="2">Belongs to the AB hydrolase superfamily. Lipase family. Class 3 subfamily.</text>
</comment>
<dbReference type="PANTHER" id="PTHR45856:SF25">
    <property type="entry name" value="FUNGAL LIPASE-LIKE DOMAIN-CONTAINING PROTEIN"/>
    <property type="match status" value="1"/>
</dbReference>
<dbReference type="Gene3D" id="3.40.50.1820">
    <property type="entry name" value="alpha/beta hydrolase"/>
    <property type="match status" value="1"/>
</dbReference>
<comment type="catalytic activity">
    <reaction evidence="4">
        <text>a monoacylglycerol + H2O = glycerol + a fatty acid + H(+)</text>
        <dbReference type="Rhea" id="RHEA:15245"/>
        <dbReference type="ChEBI" id="CHEBI:15377"/>
        <dbReference type="ChEBI" id="CHEBI:15378"/>
        <dbReference type="ChEBI" id="CHEBI:17408"/>
        <dbReference type="ChEBI" id="CHEBI:17754"/>
        <dbReference type="ChEBI" id="CHEBI:28868"/>
    </reaction>
</comment>
<organism evidence="7 8">
    <name type="scientific">Athelia psychrophila</name>
    <dbReference type="NCBI Taxonomy" id="1759441"/>
    <lineage>
        <taxon>Eukaryota</taxon>
        <taxon>Fungi</taxon>
        <taxon>Dikarya</taxon>
        <taxon>Basidiomycota</taxon>
        <taxon>Agaricomycotina</taxon>
        <taxon>Agaricomycetes</taxon>
        <taxon>Agaricomycetidae</taxon>
        <taxon>Atheliales</taxon>
        <taxon>Atheliaceae</taxon>
        <taxon>Athelia</taxon>
    </lineage>
</organism>
<dbReference type="PANTHER" id="PTHR45856">
    <property type="entry name" value="ALPHA/BETA-HYDROLASES SUPERFAMILY PROTEIN"/>
    <property type="match status" value="1"/>
</dbReference>
<dbReference type="EMBL" id="KV417723">
    <property type="protein sequence ID" value="KZP08345.1"/>
    <property type="molecule type" value="Genomic_DNA"/>
</dbReference>
<evidence type="ECO:0000256" key="1">
    <source>
        <dbReference type="ARBA" id="ARBA00023157"/>
    </source>
</evidence>